<evidence type="ECO:0000259" key="4">
    <source>
        <dbReference type="Pfam" id="PF03807"/>
    </source>
</evidence>
<dbReference type="PIRSF" id="PIRSF000193">
    <property type="entry name" value="Pyrrol-5-carb_rd"/>
    <property type="match status" value="1"/>
</dbReference>
<reference evidence="6 7" key="1">
    <citation type="submission" date="2023-08" db="EMBL/GenBank/DDBJ databases">
        <title>Black Yeasts Isolated from many extreme environments.</title>
        <authorList>
            <person name="Coleine C."/>
            <person name="Stajich J.E."/>
            <person name="Selbmann L."/>
        </authorList>
    </citation>
    <scope>NUCLEOTIDE SEQUENCE [LARGE SCALE GENOMIC DNA]</scope>
    <source>
        <strain evidence="6 7">CCFEE 5885</strain>
    </source>
</reference>
<dbReference type="InterPro" id="IPR036291">
    <property type="entry name" value="NAD(P)-bd_dom_sf"/>
</dbReference>
<keyword evidence="3" id="KW-0560">Oxidoreductase</keyword>
<organism evidence="6 7">
    <name type="scientific">Lithohypha guttulata</name>
    <dbReference type="NCBI Taxonomy" id="1690604"/>
    <lineage>
        <taxon>Eukaryota</taxon>
        <taxon>Fungi</taxon>
        <taxon>Dikarya</taxon>
        <taxon>Ascomycota</taxon>
        <taxon>Pezizomycotina</taxon>
        <taxon>Eurotiomycetes</taxon>
        <taxon>Chaetothyriomycetidae</taxon>
        <taxon>Chaetothyriales</taxon>
        <taxon>Trichomeriaceae</taxon>
        <taxon>Lithohypha</taxon>
    </lineage>
</organism>
<dbReference type="InterPro" id="IPR000304">
    <property type="entry name" value="Pyrroline-COOH_reductase"/>
</dbReference>
<comment type="caution">
    <text evidence="6">The sequence shown here is derived from an EMBL/GenBank/DDBJ whole genome shotgun (WGS) entry which is preliminary data.</text>
</comment>
<dbReference type="Gene3D" id="1.10.3730.10">
    <property type="entry name" value="ProC C-terminal domain-like"/>
    <property type="match status" value="1"/>
</dbReference>
<dbReference type="InterPro" id="IPR008927">
    <property type="entry name" value="6-PGluconate_DH-like_C_sf"/>
</dbReference>
<evidence type="ECO:0008006" key="8">
    <source>
        <dbReference type="Google" id="ProtNLM"/>
    </source>
</evidence>
<keyword evidence="7" id="KW-1185">Reference proteome</keyword>
<dbReference type="PANTHER" id="PTHR11645:SF0">
    <property type="entry name" value="PYRROLINE-5-CARBOXYLATE REDUCTASE 3"/>
    <property type="match status" value="1"/>
</dbReference>
<dbReference type="Pfam" id="PF03807">
    <property type="entry name" value="F420_oxidored"/>
    <property type="match status" value="1"/>
</dbReference>
<evidence type="ECO:0000256" key="3">
    <source>
        <dbReference type="ARBA" id="ARBA00023002"/>
    </source>
</evidence>
<evidence type="ECO:0000259" key="5">
    <source>
        <dbReference type="Pfam" id="PF14748"/>
    </source>
</evidence>
<dbReference type="EMBL" id="JAVRRG010000028">
    <property type="protein sequence ID" value="KAK5095414.1"/>
    <property type="molecule type" value="Genomic_DNA"/>
</dbReference>
<proteinExistence type="inferred from homology"/>
<dbReference type="InterPro" id="IPR028939">
    <property type="entry name" value="P5C_Rdtase_cat_N"/>
</dbReference>
<evidence type="ECO:0000313" key="6">
    <source>
        <dbReference type="EMBL" id="KAK5095414.1"/>
    </source>
</evidence>
<sequence>MAQVNPSSQDLPRPSIAIIGCGSLGTAILQGLLDAKEPKVQPTKIRATVTSESSANTLRKAFENNAIEVEVSQGQNVAAAKESDAIILACPPNVMSEVLSEAGIREALQHKLLISVLAGVDRASLETAIYGDKTTSQNAADRCWVVRAMPNLAASMGASTTAIEVSDPMLLADKAKLVDSIWEQLGGIVHVPASLMNASTVLCGSTPAFIALFMDGLIDGAVAAGVPRAKADAMAAQVLASTAALLKQGQRPSTLRESVCAMPGCTIQGNISLEEGGVRGASAKAMKLAIDAASQLG</sequence>
<feature type="domain" description="Pyrroline-5-carboxylate reductase dimerisation" evidence="5">
    <location>
        <begin position="194"/>
        <end position="296"/>
    </location>
</feature>
<evidence type="ECO:0000313" key="7">
    <source>
        <dbReference type="Proteomes" id="UP001345013"/>
    </source>
</evidence>
<evidence type="ECO:0000256" key="2">
    <source>
        <dbReference type="ARBA" id="ARBA00022857"/>
    </source>
</evidence>
<dbReference type="HAMAP" id="MF_01925">
    <property type="entry name" value="P5C_reductase"/>
    <property type="match status" value="1"/>
</dbReference>
<evidence type="ECO:0000256" key="1">
    <source>
        <dbReference type="ARBA" id="ARBA00005525"/>
    </source>
</evidence>
<dbReference type="NCBIfam" id="TIGR00112">
    <property type="entry name" value="proC"/>
    <property type="match status" value="1"/>
</dbReference>
<dbReference type="SUPFAM" id="SSF48179">
    <property type="entry name" value="6-phosphogluconate dehydrogenase C-terminal domain-like"/>
    <property type="match status" value="1"/>
</dbReference>
<dbReference type="Gene3D" id="3.40.50.720">
    <property type="entry name" value="NAD(P)-binding Rossmann-like Domain"/>
    <property type="match status" value="1"/>
</dbReference>
<feature type="domain" description="Pyrroline-5-carboxylate reductase catalytic N-terminal" evidence="4">
    <location>
        <begin position="16"/>
        <end position="119"/>
    </location>
</feature>
<dbReference type="PANTHER" id="PTHR11645">
    <property type="entry name" value="PYRROLINE-5-CARBOXYLATE REDUCTASE"/>
    <property type="match status" value="1"/>
</dbReference>
<protein>
    <recommendedName>
        <fullName evidence="8">Pyrroline-5-carboxylate reductase</fullName>
    </recommendedName>
</protein>
<dbReference type="InterPro" id="IPR029036">
    <property type="entry name" value="P5CR_dimer"/>
</dbReference>
<dbReference type="SUPFAM" id="SSF51735">
    <property type="entry name" value="NAD(P)-binding Rossmann-fold domains"/>
    <property type="match status" value="1"/>
</dbReference>
<keyword evidence="2" id="KW-0521">NADP</keyword>
<comment type="similarity">
    <text evidence="1">Belongs to the pyrroline-5-carboxylate reductase family.</text>
</comment>
<dbReference type="Proteomes" id="UP001345013">
    <property type="component" value="Unassembled WGS sequence"/>
</dbReference>
<gene>
    <name evidence="6" type="ORF">LTR24_003126</name>
</gene>
<name>A0ABR0KFY8_9EURO</name>
<accession>A0ABR0KFY8</accession>
<dbReference type="Pfam" id="PF14748">
    <property type="entry name" value="P5CR_dimer"/>
    <property type="match status" value="1"/>
</dbReference>